<feature type="compositionally biased region" description="Polar residues" evidence="1">
    <location>
        <begin position="11"/>
        <end position="42"/>
    </location>
</feature>
<keyword evidence="3" id="KW-1185">Reference proteome</keyword>
<reference evidence="2 3" key="1">
    <citation type="submission" date="2020-06" db="EMBL/GenBank/DDBJ databases">
        <authorList>
            <person name="Li R."/>
            <person name="Bekaert M."/>
        </authorList>
    </citation>
    <scope>NUCLEOTIDE SEQUENCE [LARGE SCALE GENOMIC DNA]</scope>
    <source>
        <strain evidence="3">wild</strain>
    </source>
</reference>
<accession>A0A6J8BJL1</accession>
<feature type="compositionally biased region" description="Basic and acidic residues" evidence="1">
    <location>
        <begin position="73"/>
        <end position="96"/>
    </location>
</feature>
<feature type="region of interest" description="Disordered" evidence="1">
    <location>
        <begin position="238"/>
        <end position="274"/>
    </location>
</feature>
<feature type="compositionally biased region" description="Low complexity" evidence="1">
    <location>
        <begin position="243"/>
        <end position="256"/>
    </location>
</feature>
<feature type="compositionally biased region" description="Polar residues" evidence="1">
    <location>
        <begin position="142"/>
        <end position="161"/>
    </location>
</feature>
<protein>
    <submittedName>
        <fullName evidence="2">Uncharacterized protein</fullName>
    </submittedName>
</protein>
<dbReference type="EMBL" id="CACVKT020003457">
    <property type="protein sequence ID" value="CAC5383892.1"/>
    <property type="molecule type" value="Genomic_DNA"/>
</dbReference>
<feature type="region of interest" description="Disordered" evidence="1">
    <location>
        <begin position="1"/>
        <end position="211"/>
    </location>
</feature>
<dbReference type="Proteomes" id="UP000507470">
    <property type="component" value="Unassembled WGS sequence"/>
</dbReference>
<feature type="compositionally biased region" description="Basic residues" evidence="1">
    <location>
        <begin position="183"/>
        <end position="192"/>
    </location>
</feature>
<proteinExistence type="predicted"/>
<evidence type="ECO:0000313" key="2">
    <source>
        <dbReference type="EMBL" id="CAC5383892.1"/>
    </source>
</evidence>
<gene>
    <name evidence="2" type="ORF">MCOR_19590</name>
</gene>
<organism evidence="2 3">
    <name type="scientific">Mytilus coruscus</name>
    <name type="common">Sea mussel</name>
    <dbReference type="NCBI Taxonomy" id="42192"/>
    <lineage>
        <taxon>Eukaryota</taxon>
        <taxon>Metazoa</taxon>
        <taxon>Spiralia</taxon>
        <taxon>Lophotrochozoa</taxon>
        <taxon>Mollusca</taxon>
        <taxon>Bivalvia</taxon>
        <taxon>Autobranchia</taxon>
        <taxon>Pteriomorphia</taxon>
        <taxon>Mytilida</taxon>
        <taxon>Mytiloidea</taxon>
        <taxon>Mytilidae</taxon>
        <taxon>Mytilinae</taxon>
        <taxon>Mytilus</taxon>
    </lineage>
</organism>
<name>A0A6J8BJL1_MYTCO</name>
<dbReference type="OrthoDB" id="6142901at2759"/>
<evidence type="ECO:0000313" key="3">
    <source>
        <dbReference type="Proteomes" id="UP000507470"/>
    </source>
</evidence>
<feature type="compositionally biased region" description="Basic and acidic residues" evidence="1">
    <location>
        <begin position="43"/>
        <end position="64"/>
    </location>
</feature>
<sequence>MPVSDTGMRSPVNNSDMSTGTRPKSPQETTSRSKLQRQTSMNKYEHLGDQEYKRNQFSKQESKDSGIVTEMALRPKDLDLTRSESMKSRNKIEKSPSMRGRSHNSSTKSKSGSMKYKQRSKTTSDLVPMKYNEENEIELLTPKQNGTVENTDQDKQYSSASIKGMWKKAFKSLKSSPSDSKLSKKASLKKKQGSKEEEEEQEQEPREIDPVYSLLKCAADLPKNSRIPCTIHAHCGGHHNPDSSTSTSKTSSPSSSDFVDQSLGSDFKKNYKMTRPKKIRSITASFSNILL</sequence>
<feature type="compositionally biased region" description="Low complexity" evidence="1">
    <location>
        <begin position="103"/>
        <end position="115"/>
    </location>
</feature>
<evidence type="ECO:0000256" key="1">
    <source>
        <dbReference type="SAM" id="MobiDB-lite"/>
    </source>
</evidence>
<dbReference type="AlphaFoldDB" id="A0A6J8BJL1"/>